<evidence type="ECO:0000313" key="4">
    <source>
        <dbReference type="Proteomes" id="UP000530514"/>
    </source>
</evidence>
<comment type="similarity">
    <text evidence="1">Belongs to the UDP-glycosyltransferase family.</text>
</comment>
<evidence type="ECO:0000256" key="2">
    <source>
        <dbReference type="ARBA" id="ARBA00022679"/>
    </source>
</evidence>
<evidence type="ECO:0000313" key="3">
    <source>
        <dbReference type="EMBL" id="MBA4541524.1"/>
    </source>
</evidence>
<proteinExistence type="inferred from homology"/>
<dbReference type="NCBIfam" id="TIGR01426">
    <property type="entry name" value="MGT"/>
    <property type="match status" value="1"/>
</dbReference>
<dbReference type="CDD" id="cd03784">
    <property type="entry name" value="GT1_Gtf-like"/>
    <property type="match status" value="1"/>
</dbReference>
<gene>
    <name evidence="3" type="ORF">H1164_01200</name>
</gene>
<name>A0A7W1X7R0_9BACL</name>
<dbReference type="InterPro" id="IPR002213">
    <property type="entry name" value="UDP_glucos_trans"/>
</dbReference>
<keyword evidence="2 3" id="KW-0808">Transferase</keyword>
<dbReference type="EMBL" id="JACEIP010000001">
    <property type="protein sequence ID" value="MBA4541524.1"/>
    <property type="molecule type" value="Genomic_DNA"/>
</dbReference>
<dbReference type="GO" id="GO:0016758">
    <property type="term" value="F:hexosyltransferase activity"/>
    <property type="evidence" value="ECO:0007669"/>
    <property type="project" value="InterPro"/>
</dbReference>
<dbReference type="PANTHER" id="PTHR48050:SF13">
    <property type="entry name" value="STEROL 3-BETA-GLUCOSYLTRANSFERASE UGT80A2"/>
    <property type="match status" value="1"/>
</dbReference>
<protein>
    <submittedName>
        <fullName evidence="3">Glycosyl transferase</fullName>
    </submittedName>
</protein>
<comment type="caution">
    <text evidence="3">The sequence shown here is derived from an EMBL/GenBank/DDBJ whole genome shotgun (WGS) entry which is preliminary data.</text>
</comment>
<dbReference type="RefSeq" id="WP_033099386.1">
    <property type="nucleotide sequence ID" value="NZ_JACEIP010000001.1"/>
</dbReference>
<keyword evidence="4" id="KW-1185">Reference proteome</keyword>
<reference evidence="3 4" key="1">
    <citation type="submission" date="2020-07" db="EMBL/GenBank/DDBJ databases">
        <authorList>
            <person name="Feng H."/>
        </authorList>
    </citation>
    <scope>NUCLEOTIDE SEQUENCE [LARGE SCALE GENOMIC DNA]</scope>
    <source>
        <strain evidence="4">s-11</strain>
    </source>
</reference>
<dbReference type="GO" id="GO:0008194">
    <property type="term" value="F:UDP-glycosyltransferase activity"/>
    <property type="evidence" value="ECO:0007669"/>
    <property type="project" value="InterPro"/>
</dbReference>
<evidence type="ECO:0000256" key="1">
    <source>
        <dbReference type="ARBA" id="ARBA00009995"/>
    </source>
</evidence>
<sequence length="415" mass="47461">MSKALFINPLGEGHVNPSIGLVRELVNRGEEIIYYANSMYKDKIETTGAEFRPISEKAETLMREFFSQANDMMKNTGNMMGLLAKRMPKMFEMMEWVTDDILKEIESETYDYIIYDANSLPGKWISEMKKLPSVSIWTIFVSNRDSNFFEKIMKQRGSEFLKAMEEMKEEMEERKSRLEQKYSISIPDLRQAMLCEADLNIVFTSRYFQPDSDRFGDNYLFVGPSIADRKDQGDFPLDELKDGPVVYMALGTIVNNRPDLYKICIEALQDLDARMVLSIGKQLSASDLGPIPDNFIVRNYVPQLDVLRHSDAFITHCGMNSTNEGLYFGVPLVMLPLVNDQPFVASRAKELGAGVVLDHQTLDAEKLRNAVEEVLKNPVYKRNSQKISKSFREAGGYMKAVDELLKWVNSHLISH</sequence>
<dbReference type="FunFam" id="3.40.50.2000:FF:000072">
    <property type="entry name" value="Glycosyl transferase"/>
    <property type="match status" value="1"/>
</dbReference>
<dbReference type="InterPro" id="IPR006326">
    <property type="entry name" value="UDPGT_MGT-like"/>
</dbReference>
<dbReference type="InterPro" id="IPR050426">
    <property type="entry name" value="Glycosyltransferase_28"/>
</dbReference>
<dbReference type="GO" id="GO:0017000">
    <property type="term" value="P:antibiotic biosynthetic process"/>
    <property type="evidence" value="ECO:0007669"/>
    <property type="project" value="UniProtKB-ARBA"/>
</dbReference>
<dbReference type="SUPFAM" id="SSF53756">
    <property type="entry name" value="UDP-Glycosyltransferase/glycogen phosphorylase"/>
    <property type="match status" value="1"/>
</dbReference>
<dbReference type="Gene3D" id="3.40.50.2000">
    <property type="entry name" value="Glycogen Phosphorylase B"/>
    <property type="match status" value="2"/>
</dbReference>
<dbReference type="Pfam" id="PF00201">
    <property type="entry name" value="UDPGT"/>
    <property type="match status" value="1"/>
</dbReference>
<dbReference type="PANTHER" id="PTHR48050">
    <property type="entry name" value="STEROL 3-BETA-GLUCOSYLTRANSFERASE"/>
    <property type="match status" value="1"/>
</dbReference>
<dbReference type="Proteomes" id="UP000530514">
    <property type="component" value="Unassembled WGS sequence"/>
</dbReference>
<organism evidence="3 4">
    <name type="scientific">Thermoactinomyces daqus</name>
    <dbReference type="NCBI Taxonomy" id="1329516"/>
    <lineage>
        <taxon>Bacteria</taxon>
        <taxon>Bacillati</taxon>
        <taxon>Bacillota</taxon>
        <taxon>Bacilli</taxon>
        <taxon>Bacillales</taxon>
        <taxon>Thermoactinomycetaceae</taxon>
        <taxon>Thermoactinomyces</taxon>
    </lineage>
</organism>
<dbReference type="OrthoDB" id="6620093at2"/>
<dbReference type="AlphaFoldDB" id="A0A7W1X7R0"/>
<accession>A0A7W1X7R0</accession>